<dbReference type="PIRSF" id="PIRSF039026">
    <property type="entry name" value="SiaP"/>
    <property type="match status" value="1"/>
</dbReference>
<dbReference type="Gene3D" id="3.40.190.10">
    <property type="entry name" value="Periplasmic binding protein-like II"/>
    <property type="match status" value="1"/>
</dbReference>
<keyword evidence="5" id="KW-1185">Reference proteome</keyword>
<dbReference type="OrthoDB" id="9776801at2"/>
<evidence type="ECO:0000256" key="1">
    <source>
        <dbReference type="ARBA" id="ARBA00022729"/>
    </source>
</evidence>
<dbReference type="PANTHER" id="PTHR33376">
    <property type="match status" value="1"/>
</dbReference>
<name>A0A315ZAA9_SEDFL</name>
<feature type="binding site" evidence="3">
    <location>
        <position position="229"/>
    </location>
    <ligand>
        <name>Na(+)</name>
        <dbReference type="ChEBI" id="CHEBI:29101"/>
    </ligand>
</feature>
<feature type="binding site" evidence="3">
    <location>
        <position position="254"/>
    </location>
    <ligand>
        <name>substrate</name>
    </ligand>
</feature>
<proteinExistence type="predicted"/>
<dbReference type="InterPro" id="IPR018389">
    <property type="entry name" value="DctP_fam"/>
</dbReference>
<accession>A0A315ZAA9</accession>
<dbReference type="AlphaFoldDB" id="A0A315ZAA9"/>
<dbReference type="GO" id="GO:0046872">
    <property type="term" value="F:metal ion binding"/>
    <property type="evidence" value="ECO:0007669"/>
    <property type="project" value="UniProtKB-KW"/>
</dbReference>
<evidence type="ECO:0000313" key="5">
    <source>
        <dbReference type="Proteomes" id="UP000245535"/>
    </source>
</evidence>
<keyword evidence="1" id="KW-0732">Signal</keyword>
<dbReference type="NCBIfam" id="NF037995">
    <property type="entry name" value="TRAP_S1"/>
    <property type="match status" value="1"/>
</dbReference>
<protein>
    <submittedName>
        <fullName evidence="4">TRAP-type mannitol/chloroaromatic compound transport system substrate-binding protein</fullName>
    </submittedName>
</protein>
<keyword evidence="3" id="KW-0479">Metal-binding</keyword>
<dbReference type="GO" id="GO:0055085">
    <property type="term" value="P:transmembrane transport"/>
    <property type="evidence" value="ECO:0007669"/>
    <property type="project" value="InterPro"/>
</dbReference>
<reference evidence="4 5" key="1">
    <citation type="submission" date="2018-03" db="EMBL/GenBank/DDBJ databases">
        <title>Genomic Encyclopedia of Archaeal and Bacterial Type Strains, Phase II (KMG-II): from individual species to whole genera.</title>
        <authorList>
            <person name="Goeker M."/>
        </authorList>
    </citation>
    <scope>NUCLEOTIDE SEQUENCE [LARGE SCALE GENOMIC DNA]</scope>
    <source>
        <strain evidence="4 5">DSM 28229</strain>
    </source>
</reference>
<dbReference type="CDD" id="cd13604">
    <property type="entry name" value="PBP2_TRAP_ketoacid_lactate_like"/>
    <property type="match status" value="1"/>
</dbReference>
<dbReference type="Gene3D" id="3.40.190.170">
    <property type="entry name" value="Bacterial extracellular solute-binding protein, family 7"/>
    <property type="match status" value="1"/>
</dbReference>
<dbReference type="InterPro" id="IPR038404">
    <property type="entry name" value="TRAP_DctP_sf"/>
</dbReference>
<dbReference type="EMBL" id="QGDO01000003">
    <property type="protein sequence ID" value="PWJ42099.1"/>
    <property type="molecule type" value="Genomic_DNA"/>
</dbReference>
<dbReference type="GO" id="GO:0031317">
    <property type="term" value="C:tripartite ATP-independent periplasmic transporter complex"/>
    <property type="evidence" value="ECO:0007669"/>
    <property type="project" value="InterPro"/>
</dbReference>
<feature type="binding site" evidence="3">
    <location>
        <position position="228"/>
    </location>
    <ligand>
        <name>substrate</name>
    </ligand>
</feature>
<feature type="binding site" evidence="2">
    <location>
        <position position="170"/>
    </location>
    <ligand>
        <name>substrate</name>
    </ligand>
</feature>
<dbReference type="Pfam" id="PF03480">
    <property type="entry name" value="DctP"/>
    <property type="match status" value="1"/>
</dbReference>
<feature type="binding site" evidence="2">
    <location>
        <position position="191"/>
    </location>
    <ligand>
        <name>substrate</name>
    </ligand>
</feature>
<organism evidence="4 5">
    <name type="scientific">Sediminitomix flava</name>
    <dbReference type="NCBI Taxonomy" id="379075"/>
    <lineage>
        <taxon>Bacteria</taxon>
        <taxon>Pseudomonadati</taxon>
        <taxon>Bacteroidota</taxon>
        <taxon>Cytophagia</taxon>
        <taxon>Cytophagales</taxon>
        <taxon>Flammeovirgaceae</taxon>
        <taxon>Sediminitomix</taxon>
    </lineage>
</organism>
<evidence type="ECO:0000256" key="3">
    <source>
        <dbReference type="PIRSR" id="PIRSR039026-2"/>
    </source>
</evidence>
<evidence type="ECO:0000256" key="2">
    <source>
        <dbReference type="PIRSR" id="PIRSR039026-1"/>
    </source>
</evidence>
<sequence length="371" mass="41519">MSADKRRKFLKNASILAGTVLSGSLVSACNQDKIKSVQIQKKSKTYNWRCVTVWPPNFPVLGTGVVDLAKELEILSEGRLKIQVYGSGELVPALESFDAVQLGGVQMAHGASYYWGGKMPSAVFFCAIPFGMTASQMNSWILYGGGWKLWKELYDKVGLIPFPCGNTGVQMGGWFNKEINSIEDYNGLKMRMPGLGGKVLAKAGGAAVTVPGGEIYTNLERGVIDATEWIGPYHDYLMGFHKIAKYYYYPGWHEPGPMLELVCNKKAYESLPKELQQMIETVSLKYNTSMRAEFDAMNNLYLNKIMEESDVQLKAFPDQVMQSLKQISEEVIGSLVENDPFSQKVFKSYAEFRKNISTWEKVSEKPMGLYM</sequence>
<comment type="caution">
    <text evidence="4">The sequence shown here is derived from an EMBL/GenBank/DDBJ whole genome shotgun (WGS) entry which is preliminary data.</text>
</comment>
<dbReference type="Proteomes" id="UP000245535">
    <property type="component" value="Unassembled WGS sequence"/>
</dbReference>
<dbReference type="RefSeq" id="WP_109618743.1">
    <property type="nucleotide sequence ID" value="NZ_QGDO01000003.1"/>
</dbReference>
<dbReference type="InterPro" id="IPR006311">
    <property type="entry name" value="TAT_signal"/>
</dbReference>
<dbReference type="PANTHER" id="PTHR33376:SF5">
    <property type="entry name" value="EXTRACYTOPLASMIC SOLUTE RECEPTOR PROTEIN"/>
    <property type="match status" value="1"/>
</dbReference>
<dbReference type="InterPro" id="IPR026289">
    <property type="entry name" value="SBP_TakP-like"/>
</dbReference>
<dbReference type="PROSITE" id="PS51257">
    <property type="entry name" value="PROKAR_LIPOPROTEIN"/>
    <property type="match status" value="1"/>
</dbReference>
<dbReference type="PROSITE" id="PS51318">
    <property type="entry name" value="TAT"/>
    <property type="match status" value="1"/>
</dbReference>
<evidence type="ECO:0000313" key="4">
    <source>
        <dbReference type="EMBL" id="PWJ42099.1"/>
    </source>
</evidence>
<gene>
    <name evidence="4" type="ORF">BC781_103349</name>
</gene>